<feature type="compositionally biased region" description="Polar residues" evidence="1">
    <location>
        <begin position="253"/>
        <end position="264"/>
    </location>
</feature>
<feature type="region of interest" description="Disordered" evidence="1">
    <location>
        <begin position="178"/>
        <end position="363"/>
    </location>
</feature>
<protein>
    <submittedName>
        <fullName evidence="2">Uncharacterized protein</fullName>
    </submittedName>
</protein>
<dbReference type="AlphaFoldDB" id="A0A7R9JX93"/>
<feature type="region of interest" description="Disordered" evidence="1">
    <location>
        <begin position="613"/>
        <end position="637"/>
    </location>
</feature>
<dbReference type="EMBL" id="OE840828">
    <property type="protein sequence ID" value="CAD7592809.1"/>
    <property type="molecule type" value="Genomic_DNA"/>
</dbReference>
<feature type="compositionally biased region" description="Polar residues" evidence="1">
    <location>
        <begin position="332"/>
        <end position="352"/>
    </location>
</feature>
<name>A0A7R9JX93_TIMGE</name>
<evidence type="ECO:0000313" key="2">
    <source>
        <dbReference type="EMBL" id="CAD7592809.1"/>
    </source>
</evidence>
<feature type="compositionally biased region" description="Basic and acidic residues" evidence="1">
    <location>
        <begin position="288"/>
        <end position="298"/>
    </location>
</feature>
<accession>A0A7R9JX93</accession>
<gene>
    <name evidence="2" type="ORF">TGEB3V08_LOCUS5070</name>
</gene>
<evidence type="ECO:0000256" key="1">
    <source>
        <dbReference type="SAM" id="MobiDB-lite"/>
    </source>
</evidence>
<reference evidence="2" key="1">
    <citation type="submission" date="2020-11" db="EMBL/GenBank/DDBJ databases">
        <authorList>
            <person name="Tran Van P."/>
        </authorList>
    </citation>
    <scope>NUCLEOTIDE SEQUENCE</scope>
</reference>
<feature type="compositionally biased region" description="Polar residues" evidence="1">
    <location>
        <begin position="178"/>
        <end position="209"/>
    </location>
</feature>
<proteinExistence type="predicted"/>
<feature type="region of interest" description="Disordered" evidence="1">
    <location>
        <begin position="430"/>
        <end position="456"/>
    </location>
</feature>
<organism evidence="2">
    <name type="scientific">Timema genevievae</name>
    <name type="common">Walking stick</name>
    <dbReference type="NCBI Taxonomy" id="629358"/>
    <lineage>
        <taxon>Eukaryota</taxon>
        <taxon>Metazoa</taxon>
        <taxon>Ecdysozoa</taxon>
        <taxon>Arthropoda</taxon>
        <taxon>Hexapoda</taxon>
        <taxon>Insecta</taxon>
        <taxon>Pterygota</taxon>
        <taxon>Neoptera</taxon>
        <taxon>Polyneoptera</taxon>
        <taxon>Phasmatodea</taxon>
        <taxon>Timematodea</taxon>
        <taxon>Timematoidea</taxon>
        <taxon>Timematidae</taxon>
        <taxon>Timema</taxon>
    </lineage>
</organism>
<feature type="compositionally biased region" description="Polar residues" evidence="1">
    <location>
        <begin position="430"/>
        <end position="439"/>
    </location>
</feature>
<sequence length="711" mass="81446">MCDAKFRTGQSERCILTHKDIWSYEVERLSVLTSEDMRIRHYPGRAVLDGDLHPDSDSSTKVMELLYEASWRECLQESNKGPHDDRSRRKQVNITQQEVLPAGDSRGDLWEHRQGVGWTKKYQPNETYTNKIKTFSRMDEYSFTPTRNIVTENNSYNDTEVERYVESSPRHRTNILTRVKSSNSFKNRNDSGPSVKTPIENNLQSPQKSNNRDRYNPKSPVTNGKLHVRSPKVLTRSSYGIEDFENSEEYSDHSNSSKPTSNGDSPKDEFEDDYYVNPTSIKPIILQKETKPRQRIEPDTIVSLNPLPNNRRKHEPINRDESSSSSALDSLINGSRNSSRNTALETPNSKTLPRSHRHENEYNEYYSSKTLRGSDKNKLYDFPSAPQRNKELEQEDLLLNNDECYQNLPYSRTLFQLSNSYQNDLQKVPNSYPNKTVHQYNDRPRQTAPETSDNDRVYYDYPNPSLIPIKNVGLNQPCQDERYSEEKLYPTSVAARTSPRYPDEGSLQDIEYKASGKDSTNEEGYSYYSVYWPREADGSELYGYAKCVGARTPWEDPDSCVRVEGDSSSVEDLVDSSEEFAIPRPKLIVPVHTYGIRKRRTGNMLHVVRGGSVEESADAGPAPVPDKKHHTSCPDCPISNTSRAVSSALRIDNMVLTGCRNSGAAQLLAGEPTQYRVQLSSRLAYLRQNTWTIRKPFENRNYLIISEELSR</sequence>